<feature type="coiled-coil region" evidence="1">
    <location>
        <begin position="24"/>
        <end position="114"/>
    </location>
</feature>
<evidence type="ECO:0000256" key="2">
    <source>
        <dbReference type="SAM" id="MobiDB-lite"/>
    </source>
</evidence>
<comment type="caution">
    <text evidence="5">The sequence shown here is derived from an EMBL/GenBank/DDBJ whole genome shotgun (WGS) entry which is preliminary data.</text>
</comment>
<dbReference type="InterPro" id="IPR011055">
    <property type="entry name" value="Dup_hybrid_motif"/>
</dbReference>
<sequence length="376" mass="41999">MRLSALSLSLLLLTTPVAALEPDVERQQAKLQQLADQIRQQQGQLAQAQINKDKQLKALRQAEKAVSDSAASVRRSQQALQGTDTALASLAEQAQTLQQRQQAEQQQLANQLRTAWMSGDQDATALLLGNDDPARLERMMVYYQYLNQARIDAIDTVKQTRAELQQITEQQQQVRAQQAELHQQQAEQQRTLERRQSERQQALAQLDQRLSQGRQQLDQLQENRDVLAAAIEQALEALAQSQHHLGLSEQKGQLPWPLSGTISHRFGQPRQGQLKWNGWLLSAPSGREINAIASGQVVFADWLRGFGLVLVVDHGDEYLSLYGHAQALLRQVGEQVQAGDTVGLSGDSGGLEKPGLYFEIRHRGRAVDPKLYLRKG</sequence>
<dbReference type="Proteomes" id="UP001499988">
    <property type="component" value="Unassembled WGS sequence"/>
</dbReference>
<dbReference type="Pfam" id="PF01551">
    <property type="entry name" value="Peptidase_M23"/>
    <property type="match status" value="1"/>
</dbReference>
<gene>
    <name evidence="5" type="ORF">GCM10023333_10110</name>
</gene>
<dbReference type="InterPro" id="IPR050570">
    <property type="entry name" value="Cell_wall_metabolism_enzyme"/>
</dbReference>
<feature type="region of interest" description="Disordered" evidence="2">
    <location>
        <begin position="178"/>
        <end position="197"/>
    </location>
</feature>
<keyword evidence="1" id="KW-0175">Coiled coil</keyword>
<evidence type="ECO:0000256" key="1">
    <source>
        <dbReference type="SAM" id="Coils"/>
    </source>
</evidence>
<proteinExistence type="predicted"/>
<evidence type="ECO:0000313" key="5">
    <source>
        <dbReference type="EMBL" id="GAA4878489.1"/>
    </source>
</evidence>
<dbReference type="PANTHER" id="PTHR21666:SF270">
    <property type="entry name" value="MUREIN HYDROLASE ACTIVATOR ENVC"/>
    <property type="match status" value="1"/>
</dbReference>
<organism evidence="5 6">
    <name type="scientific">Ferrimonas pelagia</name>
    <dbReference type="NCBI Taxonomy" id="1177826"/>
    <lineage>
        <taxon>Bacteria</taxon>
        <taxon>Pseudomonadati</taxon>
        <taxon>Pseudomonadota</taxon>
        <taxon>Gammaproteobacteria</taxon>
        <taxon>Alteromonadales</taxon>
        <taxon>Ferrimonadaceae</taxon>
        <taxon>Ferrimonas</taxon>
    </lineage>
</organism>
<evidence type="ECO:0000259" key="4">
    <source>
        <dbReference type="Pfam" id="PF01551"/>
    </source>
</evidence>
<dbReference type="Gene3D" id="6.10.250.3150">
    <property type="match status" value="1"/>
</dbReference>
<feature type="domain" description="M23ase beta-sheet core" evidence="4">
    <location>
        <begin position="276"/>
        <end position="369"/>
    </location>
</feature>
<evidence type="ECO:0000313" key="6">
    <source>
        <dbReference type="Proteomes" id="UP001499988"/>
    </source>
</evidence>
<dbReference type="RefSeq" id="WP_345334053.1">
    <property type="nucleotide sequence ID" value="NZ_BAABJZ010000013.1"/>
</dbReference>
<feature type="compositionally biased region" description="Low complexity" evidence="2">
    <location>
        <begin position="178"/>
        <end position="189"/>
    </location>
</feature>
<dbReference type="Gene3D" id="2.70.70.10">
    <property type="entry name" value="Glucose Permease (Domain IIA)"/>
    <property type="match status" value="1"/>
</dbReference>
<dbReference type="CDD" id="cd12797">
    <property type="entry name" value="M23_peptidase"/>
    <property type="match status" value="1"/>
</dbReference>
<dbReference type="PANTHER" id="PTHR21666">
    <property type="entry name" value="PEPTIDASE-RELATED"/>
    <property type="match status" value="1"/>
</dbReference>
<feature type="chain" id="PRO_5045631777" evidence="3">
    <location>
        <begin position="20"/>
        <end position="376"/>
    </location>
</feature>
<keyword evidence="6" id="KW-1185">Reference proteome</keyword>
<evidence type="ECO:0000256" key="3">
    <source>
        <dbReference type="SAM" id="SignalP"/>
    </source>
</evidence>
<name>A0ABP9EGH4_9GAMM</name>
<accession>A0ABP9EGH4</accession>
<dbReference type="EMBL" id="BAABJZ010000013">
    <property type="protein sequence ID" value="GAA4878489.1"/>
    <property type="molecule type" value="Genomic_DNA"/>
</dbReference>
<protein>
    <submittedName>
        <fullName evidence="5">Peptidoglycan DD-metalloendopeptidase family protein</fullName>
    </submittedName>
</protein>
<dbReference type="SUPFAM" id="SSF51261">
    <property type="entry name" value="Duplicated hybrid motif"/>
    <property type="match status" value="1"/>
</dbReference>
<reference evidence="6" key="1">
    <citation type="journal article" date="2019" name="Int. J. Syst. Evol. Microbiol.">
        <title>The Global Catalogue of Microorganisms (GCM) 10K type strain sequencing project: providing services to taxonomists for standard genome sequencing and annotation.</title>
        <authorList>
            <consortium name="The Broad Institute Genomics Platform"/>
            <consortium name="The Broad Institute Genome Sequencing Center for Infectious Disease"/>
            <person name="Wu L."/>
            <person name="Ma J."/>
        </authorList>
    </citation>
    <scope>NUCLEOTIDE SEQUENCE [LARGE SCALE GENOMIC DNA]</scope>
    <source>
        <strain evidence="6">JCM 18401</strain>
    </source>
</reference>
<keyword evidence="3" id="KW-0732">Signal</keyword>
<dbReference type="InterPro" id="IPR016047">
    <property type="entry name" value="M23ase_b-sheet_dom"/>
</dbReference>
<feature type="signal peptide" evidence="3">
    <location>
        <begin position="1"/>
        <end position="19"/>
    </location>
</feature>